<organism evidence="5 6">
    <name type="scientific">Desulfonema limicola</name>
    <dbReference type="NCBI Taxonomy" id="45656"/>
    <lineage>
        <taxon>Bacteria</taxon>
        <taxon>Pseudomonadati</taxon>
        <taxon>Thermodesulfobacteriota</taxon>
        <taxon>Desulfobacteria</taxon>
        <taxon>Desulfobacterales</taxon>
        <taxon>Desulfococcaceae</taxon>
        <taxon>Desulfonema</taxon>
    </lineage>
</organism>
<keyword evidence="1" id="KW-0732">Signal</keyword>
<keyword evidence="6" id="KW-1185">Reference proteome</keyword>
<reference evidence="5" key="1">
    <citation type="journal article" date="2021" name="Microb. Physiol.">
        <title>Proteogenomic Insights into the Physiology of Marine, Sulfate-Reducing, Filamentous Desulfonema limicola and Desulfonema magnum.</title>
        <authorList>
            <person name="Schnaars V."/>
            <person name="Wohlbrand L."/>
            <person name="Scheve S."/>
            <person name="Hinrichs C."/>
            <person name="Reinhardt R."/>
            <person name="Rabus R."/>
        </authorList>
    </citation>
    <scope>NUCLEOTIDE SEQUENCE</scope>
    <source>
        <strain evidence="5">5ac10</strain>
    </source>
</reference>
<dbReference type="RefSeq" id="WP_207692150.1">
    <property type="nucleotide sequence ID" value="NZ_CP061799.1"/>
</dbReference>
<protein>
    <submittedName>
        <fullName evidence="5">Tol-Pal system, periplasmic component</fullName>
    </submittedName>
</protein>
<dbReference type="NCBIfam" id="TIGR02795">
    <property type="entry name" value="tol_pal_ybgF"/>
    <property type="match status" value="1"/>
</dbReference>
<feature type="coiled-coil region" evidence="3">
    <location>
        <begin position="37"/>
        <end position="89"/>
    </location>
</feature>
<dbReference type="EMBL" id="CP061799">
    <property type="protein sequence ID" value="QTA80505.1"/>
    <property type="molecule type" value="Genomic_DNA"/>
</dbReference>
<dbReference type="Gene3D" id="1.25.40.10">
    <property type="entry name" value="Tetratricopeptide repeat domain"/>
    <property type="match status" value="1"/>
</dbReference>
<feature type="repeat" description="TPR" evidence="2">
    <location>
        <begin position="209"/>
        <end position="242"/>
    </location>
</feature>
<dbReference type="InterPro" id="IPR019734">
    <property type="entry name" value="TPR_rpt"/>
</dbReference>
<accession>A0A975GGM8</accession>
<evidence type="ECO:0000256" key="1">
    <source>
        <dbReference type="ARBA" id="ARBA00022729"/>
    </source>
</evidence>
<dbReference type="InterPro" id="IPR034706">
    <property type="entry name" value="CpoB"/>
</dbReference>
<dbReference type="Pfam" id="PF13525">
    <property type="entry name" value="YfiO"/>
    <property type="match status" value="1"/>
</dbReference>
<dbReference type="InterPro" id="IPR011990">
    <property type="entry name" value="TPR-like_helical_dom_sf"/>
</dbReference>
<dbReference type="HAMAP" id="MF_02066">
    <property type="entry name" value="CpoB"/>
    <property type="match status" value="1"/>
</dbReference>
<name>A0A975GGM8_9BACT</name>
<evidence type="ECO:0000256" key="2">
    <source>
        <dbReference type="PROSITE-ProRule" id="PRU00339"/>
    </source>
</evidence>
<evidence type="ECO:0000256" key="3">
    <source>
        <dbReference type="SAM" id="Coils"/>
    </source>
</evidence>
<evidence type="ECO:0000313" key="5">
    <source>
        <dbReference type="EMBL" id="QTA80505.1"/>
    </source>
</evidence>
<keyword evidence="3" id="KW-0175">Coiled coil</keyword>
<evidence type="ECO:0000259" key="4">
    <source>
        <dbReference type="Pfam" id="PF13525"/>
    </source>
</evidence>
<feature type="domain" description="Outer membrane lipoprotein BamD-like" evidence="4">
    <location>
        <begin position="172"/>
        <end position="289"/>
    </location>
</feature>
<dbReference type="AlphaFoldDB" id="A0A975GGM8"/>
<dbReference type="KEGG" id="dli:dnl_28100"/>
<dbReference type="Proteomes" id="UP000663720">
    <property type="component" value="Chromosome"/>
</dbReference>
<dbReference type="GO" id="GO:0051301">
    <property type="term" value="P:cell division"/>
    <property type="evidence" value="ECO:0007669"/>
    <property type="project" value="InterPro"/>
</dbReference>
<gene>
    <name evidence="5" type="primary">ygbF</name>
    <name evidence="5" type="ORF">dnl_28100</name>
</gene>
<evidence type="ECO:0000313" key="6">
    <source>
        <dbReference type="Proteomes" id="UP000663720"/>
    </source>
</evidence>
<sequence length="292" mass="33773">MKSFVLIPACLIIIVLVCSSCALQSDVRILEDRIISLEMHNMELQQLNYEAEREKKQIKSQIQNYSETLEQKENALRSQSASLQVLSDRLRNEIQALRGKLEEIDYLLNQKIKNNETLLKVNNRRLEIIERQLNIDQGGVKNNFNTPGAALQPKPAEKNDKLSDNKQNVYSEDELYLIAKRAFDQQKFDLAQEKFQELLRIYPGSKYAGNAQFWIGEIYYRQKSYENAILEYQTVIEKYPKGNKVRASILKQGFSFYNIGDKANAKLILQELIKKFPGSPEADAAKKKLSRF</sequence>
<dbReference type="SUPFAM" id="SSF48452">
    <property type="entry name" value="TPR-like"/>
    <property type="match status" value="1"/>
</dbReference>
<keyword evidence="2" id="KW-0802">TPR repeat</keyword>
<dbReference type="InterPro" id="IPR014162">
    <property type="entry name" value="CpoB_C"/>
</dbReference>
<dbReference type="PROSITE" id="PS50005">
    <property type="entry name" value="TPR"/>
    <property type="match status" value="1"/>
</dbReference>
<dbReference type="InterPro" id="IPR039565">
    <property type="entry name" value="BamD-like"/>
</dbReference>
<proteinExistence type="inferred from homology"/>